<reference evidence="3 4" key="1">
    <citation type="submission" date="2017-03" db="EMBL/GenBank/DDBJ databases">
        <authorList>
            <person name="Afonso C.L."/>
            <person name="Miller P.J."/>
            <person name="Scott M.A."/>
            <person name="Spackman E."/>
            <person name="Goraichik I."/>
            <person name="Dimitrov K.M."/>
            <person name="Suarez D.L."/>
            <person name="Swayne D.E."/>
        </authorList>
    </citation>
    <scope>NUCLEOTIDE SEQUENCE [LARGE SCALE GENOMIC DNA]</scope>
    <source>
        <strain evidence="3 4">CECT 7691</strain>
    </source>
</reference>
<evidence type="ECO:0000259" key="2">
    <source>
        <dbReference type="Pfam" id="PF21697"/>
    </source>
</evidence>
<dbReference type="Gene3D" id="3.30.420.150">
    <property type="entry name" value="Exopolyphosphatase. Domain 2"/>
    <property type="match status" value="1"/>
</dbReference>
<dbReference type="InParanoid" id="A0A1Y5SWW4"/>
<proteinExistence type="predicted"/>
<feature type="domain" description="Exopolyphosphatase C-terminal" evidence="2">
    <location>
        <begin position="320"/>
        <end position="496"/>
    </location>
</feature>
<gene>
    <name evidence="3" type="primary">gppA</name>
    <name evidence="3" type="ORF">OCH7691_02116</name>
</gene>
<dbReference type="Pfam" id="PF02541">
    <property type="entry name" value="Ppx-GppA"/>
    <property type="match status" value="1"/>
</dbReference>
<dbReference type="InterPro" id="IPR043129">
    <property type="entry name" value="ATPase_NBD"/>
</dbReference>
<dbReference type="SUPFAM" id="SSF109604">
    <property type="entry name" value="HD-domain/PDEase-like"/>
    <property type="match status" value="1"/>
</dbReference>
<sequence length="504" mass="54373">MSARLTSKRDSGGLAPGGQVSAVIDIGSNSVRLVVFDGPPRAPLPKFNEKATCGLGQGIAETGALKAESIEAAITTLKRFSKLLALMGVERVRVVATAAVREASNGDEFVRRVRRECHFDVQVLSGREEARYAAYGVMAGTPHADGIVGDLGGGSLELVNVSRARLGRSATLPLGALRLYSSGLKGAALEDEIDRRFATLPWLAGGKGRPIYVVGGAWRAIARIHMAQEDYPLRVIHNYRLPQAEAIEVCRLLARQSTESLAGLSAIPSKRLMTLQVAATLMGRLLAVTGASGVDFMSYGLREGLLYGELNPAERRRDPLIDACRDMAAREGRFREHGNELRRWLMPLFPDADKSLQRLILAAALLGDIAWRVNSDYRAGQAFRRIIRAPFGGIDHRGRAIIALAVYARYRNSLDGDSAASGRALLSSEDRRTALVIGLGLGLAHKISGGTLGVLDKVSLSLDKNAVALEVMPDFQPLLGDHVERRLAQLAQALDREAQLRLPA</sequence>
<dbReference type="CDD" id="cd24052">
    <property type="entry name" value="ASKHA_NBD_HpPPX-GppA-like"/>
    <property type="match status" value="1"/>
</dbReference>
<keyword evidence="4" id="KW-1185">Reference proteome</keyword>
<dbReference type="SUPFAM" id="SSF53067">
    <property type="entry name" value="Actin-like ATPase domain"/>
    <property type="match status" value="2"/>
</dbReference>
<dbReference type="Gene3D" id="1.10.3210.10">
    <property type="entry name" value="Hypothetical protein af1432"/>
    <property type="match status" value="1"/>
</dbReference>
<feature type="domain" description="Ppx/GppA phosphatase N-terminal" evidence="1">
    <location>
        <begin position="47"/>
        <end position="310"/>
    </location>
</feature>
<evidence type="ECO:0000313" key="4">
    <source>
        <dbReference type="Proteomes" id="UP000193200"/>
    </source>
</evidence>
<evidence type="ECO:0000313" key="3">
    <source>
        <dbReference type="EMBL" id="SLN48760.1"/>
    </source>
</evidence>
<dbReference type="Gene3D" id="3.30.420.40">
    <property type="match status" value="1"/>
</dbReference>
<name>A0A1Y5SWW4_9PROT</name>
<accession>A0A1Y5SWW4</accession>
<dbReference type="EMBL" id="FWFR01000001">
    <property type="protein sequence ID" value="SLN48760.1"/>
    <property type="molecule type" value="Genomic_DNA"/>
</dbReference>
<dbReference type="Proteomes" id="UP000193200">
    <property type="component" value="Unassembled WGS sequence"/>
</dbReference>
<protein>
    <submittedName>
        <fullName evidence="3">Guanosine-5'-triphosphate,3'-diphosphate pyrophosphatase</fullName>
        <ecNumber evidence="3">3.6.1.40</ecNumber>
    </submittedName>
</protein>
<dbReference type="PANTHER" id="PTHR30005:SF0">
    <property type="entry name" value="RETROGRADE REGULATION PROTEIN 2"/>
    <property type="match status" value="1"/>
</dbReference>
<evidence type="ECO:0000259" key="1">
    <source>
        <dbReference type="Pfam" id="PF02541"/>
    </source>
</evidence>
<dbReference type="RefSeq" id="WP_085883315.1">
    <property type="nucleotide sequence ID" value="NZ_FWFR01000001.1"/>
</dbReference>
<dbReference type="AlphaFoldDB" id="A0A1Y5SWW4"/>
<dbReference type="GO" id="GO:0008894">
    <property type="term" value="F:guanosine-5'-triphosphate,3'-diphosphate diphosphatase activity"/>
    <property type="evidence" value="ECO:0007669"/>
    <property type="project" value="UniProtKB-EC"/>
</dbReference>
<dbReference type="Pfam" id="PF21697">
    <property type="entry name" value="Ppx_C"/>
    <property type="match status" value="1"/>
</dbReference>
<dbReference type="EC" id="3.6.1.40" evidence="3"/>
<dbReference type="InterPro" id="IPR050273">
    <property type="entry name" value="GppA/Ppx_hydrolase"/>
</dbReference>
<keyword evidence="3" id="KW-0378">Hydrolase</keyword>
<dbReference type="InterPro" id="IPR048951">
    <property type="entry name" value="Ppx_C"/>
</dbReference>
<dbReference type="PANTHER" id="PTHR30005">
    <property type="entry name" value="EXOPOLYPHOSPHATASE"/>
    <property type="match status" value="1"/>
</dbReference>
<organism evidence="3 4">
    <name type="scientific">Oceanibacterium hippocampi</name>
    <dbReference type="NCBI Taxonomy" id="745714"/>
    <lineage>
        <taxon>Bacteria</taxon>
        <taxon>Pseudomonadati</taxon>
        <taxon>Pseudomonadota</taxon>
        <taxon>Alphaproteobacteria</taxon>
        <taxon>Sneathiellales</taxon>
        <taxon>Sneathiellaceae</taxon>
        <taxon>Oceanibacterium</taxon>
    </lineage>
</organism>
<dbReference type="InterPro" id="IPR003695">
    <property type="entry name" value="Ppx_GppA_N"/>
</dbReference>